<evidence type="ECO:0000256" key="1">
    <source>
        <dbReference type="ARBA" id="ARBA00023002"/>
    </source>
</evidence>
<dbReference type="PRINTS" id="PR00469">
    <property type="entry name" value="PNDRDTASEII"/>
</dbReference>
<dbReference type="InterPro" id="IPR023753">
    <property type="entry name" value="FAD/NAD-binding_dom"/>
</dbReference>
<keyword evidence="4" id="KW-1185">Reference proteome</keyword>
<name>A0A3T0N3Y4_9RHOB</name>
<evidence type="ECO:0000259" key="2">
    <source>
        <dbReference type="Pfam" id="PF07992"/>
    </source>
</evidence>
<protein>
    <submittedName>
        <fullName evidence="3">FAD-dependent oxidoreductase</fullName>
    </submittedName>
</protein>
<dbReference type="GO" id="GO:0016491">
    <property type="term" value="F:oxidoreductase activity"/>
    <property type="evidence" value="ECO:0007669"/>
    <property type="project" value="UniProtKB-KW"/>
</dbReference>
<dbReference type="EMBL" id="CP033219">
    <property type="protein sequence ID" value="AZV78689.1"/>
    <property type="molecule type" value="Genomic_DNA"/>
</dbReference>
<dbReference type="SUPFAM" id="SSF51905">
    <property type="entry name" value="FAD/NAD(P)-binding domain"/>
    <property type="match status" value="1"/>
</dbReference>
<dbReference type="RefSeq" id="WP_127749245.1">
    <property type="nucleotide sequence ID" value="NZ_CP033219.1"/>
</dbReference>
<dbReference type="KEGG" id="sedi:EBB79_12925"/>
<gene>
    <name evidence="3" type="ORF">EBB79_12925</name>
</gene>
<accession>A0A3T0N3Y4</accession>
<sequence length="406" mass="43680">MSSVDIDVAIVGSGPSGIAAATALSKAGFKNIVVYERETNIGGIPRHTHHPSFGLRVFKRPMSGPKFIAALVRRCPDVRFETSTTITALRPGGVLELASASGLRTIRARHIILATGARETPRHGRMVPGLRPQGVITTGALQQYIYSAQLLPFERPVIVGTELVSFSALWTLRHAGIIPVAMIETGPRISAYRPATLFAKAMGVPIRYNTEITDISGIETLTQITTRTRGIKTATIPCDGLIFSGCFTGENTVAAASHLSLNASNRIPLVDQNWITSDPCVSAIGNAIHPADMGDQCYLEGAKAGAYVAQLLAGNISLDKAFSEIRRGEGIKMTTPSILRSDIFGEPHFDLSFHVTAPFRGAVRISQGEQVLNEKSINGLPMRRITLRNNRFATGYPVDVSLIAEN</sequence>
<dbReference type="PANTHER" id="PTHR42949:SF3">
    <property type="entry name" value="ANAEROBIC GLYCEROL-3-PHOSPHATE DEHYDROGENASE SUBUNIT B"/>
    <property type="match status" value="1"/>
</dbReference>
<evidence type="ECO:0000313" key="4">
    <source>
        <dbReference type="Proteomes" id="UP000283063"/>
    </source>
</evidence>
<proteinExistence type="predicted"/>
<keyword evidence="1" id="KW-0560">Oxidoreductase</keyword>
<dbReference type="Gene3D" id="3.50.50.60">
    <property type="entry name" value="FAD/NAD(P)-binding domain"/>
    <property type="match status" value="2"/>
</dbReference>
<dbReference type="InterPro" id="IPR036188">
    <property type="entry name" value="FAD/NAD-bd_sf"/>
</dbReference>
<reference evidence="3 4" key="1">
    <citation type="submission" date="2018-10" db="EMBL/GenBank/DDBJ databases">
        <title>Parasedimentitalea marina sp. nov., a psychrophilic bacterium isolated from deep seawater of the New Britain Trench.</title>
        <authorList>
            <person name="Cao J."/>
        </authorList>
    </citation>
    <scope>NUCLEOTIDE SEQUENCE [LARGE SCALE GENOMIC DNA]</scope>
    <source>
        <strain evidence="3 4">W43</strain>
    </source>
</reference>
<dbReference type="InterPro" id="IPR051691">
    <property type="entry name" value="Metab_Enz_Cyan_OpOx_G3PDH"/>
</dbReference>
<dbReference type="OrthoDB" id="5287468at2"/>
<evidence type="ECO:0000313" key="3">
    <source>
        <dbReference type="EMBL" id="AZV78689.1"/>
    </source>
</evidence>
<dbReference type="Proteomes" id="UP000283063">
    <property type="component" value="Chromosome"/>
</dbReference>
<dbReference type="Pfam" id="PF07992">
    <property type="entry name" value="Pyr_redox_2"/>
    <property type="match status" value="1"/>
</dbReference>
<dbReference type="PANTHER" id="PTHR42949">
    <property type="entry name" value="ANAEROBIC GLYCEROL-3-PHOSPHATE DEHYDROGENASE SUBUNIT B"/>
    <property type="match status" value="1"/>
</dbReference>
<dbReference type="AlphaFoldDB" id="A0A3T0N3Y4"/>
<feature type="domain" description="FAD/NAD(P)-binding" evidence="2">
    <location>
        <begin position="7"/>
        <end position="288"/>
    </location>
</feature>
<dbReference type="PRINTS" id="PR00368">
    <property type="entry name" value="FADPNR"/>
</dbReference>
<organism evidence="3 4">
    <name type="scientific">Parasedimentitalea marina</name>
    <dbReference type="NCBI Taxonomy" id="2483033"/>
    <lineage>
        <taxon>Bacteria</taxon>
        <taxon>Pseudomonadati</taxon>
        <taxon>Pseudomonadota</taxon>
        <taxon>Alphaproteobacteria</taxon>
        <taxon>Rhodobacterales</taxon>
        <taxon>Paracoccaceae</taxon>
        <taxon>Parasedimentitalea</taxon>
    </lineage>
</organism>